<organism evidence="7 8">
    <name type="scientific">Plantactinospora mayteni</name>
    <dbReference type="NCBI Taxonomy" id="566021"/>
    <lineage>
        <taxon>Bacteria</taxon>
        <taxon>Bacillati</taxon>
        <taxon>Actinomycetota</taxon>
        <taxon>Actinomycetes</taxon>
        <taxon>Micromonosporales</taxon>
        <taxon>Micromonosporaceae</taxon>
        <taxon>Plantactinospora</taxon>
    </lineage>
</organism>
<evidence type="ECO:0000256" key="4">
    <source>
        <dbReference type="ARBA" id="ARBA00023277"/>
    </source>
</evidence>
<feature type="domain" description="Amidohydrolase-related" evidence="6">
    <location>
        <begin position="42"/>
        <end position="371"/>
    </location>
</feature>
<evidence type="ECO:0000256" key="3">
    <source>
        <dbReference type="ARBA" id="ARBA00022801"/>
    </source>
</evidence>
<sequence>MTVRVSGKVVTPTGVIRQGCVELDGDRISAVAEYPSVRDGHWIVPGFVDMHSHGGGGHTFTTGDADAARAAAAFHLSHGTTSMLASLVSSPYELMRDATEAYAPLVKEGVLAGVHYEGPYLSGVRCGAQNPKFLRAPSLDELTELLALGDGTVRMVTLAPELPGALAAIELLVSRRVVAAIGHTDATYEQTGAGVIAGATVATHLFNGMPSAHHREPGPVFALLGSPNVVCELVADGVHLHQGTLAFAAGVAGPDRAALITDAMAAAGMPDGEYELGGQPVVVADGTVRLATSDSSPGAIAGSVLTMDAALRATVAAGVSMVDACRMAATTPARAIGLGQRVGALMPGWRADLVVLDDDLNVVRVMRAGEWIE</sequence>
<evidence type="ECO:0000256" key="1">
    <source>
        <dbReference type="ARBA" id="ARBA00010716"/>
    </source>
</evidence>
<evidence type="ECO:0000313" key="7">
    <source>
        <dbReference type="EMBL" id="GIG96255.1"/>
    </source>
</evidence>
<dbReference type="InterPro" id="IPR003764">
    <property type="entry name" value="GlcNAc_6-P_deAcase"/>
</dbReference>
<evidence type="ECO:0000256" key="2">
    <source>
        <dbReference type="ARBA" id="ARBA00022723"/>
    </source>
</evidence>
<dbReference type="EMBL" id="BONX01000018">
    <property type="protein sequence ID" value="GIG96255.1"/>
    <property type="molecule type" value="Genomic_DNA"/>
</dbReference>
<dbReference type="InterPro" id="IPR032466">
    <property type="entry name" value="Metal_Hydrolase"/>
</dbReference>
<comment type="caution">
    <text evidence="7">The sequence shown here is derived from an EMBL/GenBank/DDBJ whole genome shotgun (WGS) entry which is preliminary data.</text>
</comment>
<accession>A0ABQ4ENP2</accession>
<dbReference type="RefSeq" id="WP_203857815.1">
    <property type="nucleotide sequence ID" value="NZ_BAAAZQ010000004.1"/>
</dbReference>
<dbReference type="Pfam" id="PF01979">
    <property type="entry name" value="Amidohydro_1"/>
    <property type="match status" value="1"/>
</dbReference>
<dbReference type="Gene3D" id="2.30.40.10">
    <property type="entry name" value="Urease, subunit C, domain 1"/>
    <property type="match status" value="1"/>
</dbReference>
<gene>
    <name evidence="7" type="ORF">Pma05_28280</name>
</gene>
<protein>
    <submittedName>
        <fullName evidence="7">N-acetylglucosamine-6-phosphate deacetylase</fullName>
    </submittedName>
</protein>
<comment type="similarity">
    <text evidence="1 5">Belongs to the metallo-dependent hydrolases superfamily. NagA family.</text>
</comment>
<keyword evidence="3 5" id="KW-0378">Hydrolase</keyword>
<keyword evidence="2" id="KW-0479">Metal-binding</keyword>
<name>A0ABQ4ENP2_9ACTN</name>
<reference evidence="7 8" key="1">
    <citation type="submission" date="2021-01" db="EMBL/GenBank/DDBJ databases">
        <title>Whole genome shotgun sequence of Plantactinospora mayteni NBRC 109088.</title>
        <authorList>
            <person name="Komaki H."/>
            <person name="Tamura T."/>
        </authorList>
    </citation>
    <scope>NUCLEOTIDE SEQUENCE [LARGE SCALE GENOMIC DNA]</scope>
    <source>
        <strain evidence="7 8">NBRC 109088</strain>
    </source>
</reference>
<dbReference type="PANTHER" id="PTHR11113:SF14">
    <property type="entry name" value="N-ACETYLGLUCOSAMINE-6-PHOSPHATE DEACETYLASE"/>
    <property type="match status" value="1"/>
</dbReference>
<dbReference type="SUPFAM" id="SSF51556">
    <property type="entry name" value="Metallo-dependent hydrolases"/>
    <property type="match status" value="1"/>
</dbReference>
<evidence type="ECO:0000256" key="5">
    <source>
        <dbReference type="PIRNR" id="PIRNR038994"/>
    </source>
</evidence>
<dbReference type="SUPFAM" id="SSF51338">
    <property type="entry name" value="Composite domain of metallo-dependent hydrolases"/>
    <property type="match status" value="1"/>
</dbReference>
<dbReference type="Gene3D" id="3.20.20.140">
    <property type="entry name" value="Metal-dependent hydrolases"/>
    <property type="match status" value="1"/>
</dbReference>
<keyword evidence="4 5" id="KW-0119">Carbohydrate metabolism</keyword>
<dbReference type="InterPro" id="IPR011059">
    <property type="entry name" value="Metal-dep_hydrolase_composite"/>
</dbReference>
<dbReference type="InterPro" id="IPR006680">
    <property type="entry name" value="Amidohydro-rel"/>
</dbReference>
<dbReference type="PANTHER" id="PTHR11113">
    <property type="entry name" value="N-ACETYLGLUCOSAMINE-6-PHOSPHATE DEACETYLASE"/>
    <property type="match status" value="1"/>
</dbReference>
<evidence type="ECO:0000313" key="8">
    <source>
        <dbReference type="Proteomes" id="UP000621500"/>
    </source>
</evidence>
<dbReference type="PIRSF" id="PIRSF038994">
    <property type="entry name" value="NagA"/>
    <property type="match status" value="1"/>
</dbReference>
<keyword evidence="8" id="KW-1185">Reference proteome</keyword>
<proteinExistence type="inferred from homology"/>
<dbReference type="NCBIfam" id="TIGR00221">
    <property type="entry name" value="nagA"/>
    <property type="match status" value="1"/>
</dbReference>
<dbReference type="Proteomes" id="UP000621500">
    <property type="component" value="Unassembled WGS sequence"/>
</dbReference>
<dbReference type="CDD" id="cd00854">
    <property type="entry name" value="NagA"/>
    <property type="match status" value="1"/>
</dbReference>
<evidence type="ECO:0000259" key="6">
    <source>
        <dbReference type="Pfam" id="PF01979"/>
    </source>
</evidence>